<name>A0ABX0L0G8_9NEIS</name>
<organism evidence="1 2">
    <name type="scientific">Chromobacterium fluminis</name>
    <dbReference type="NCBI Taxonomy" id="3044269"/>
    <lineage>
        <taxon>Bacteria</taxon>
        <taxon>Pseudomonadati</taxon>
        <taxon>Pseudomonadota</taxon>
        <taxon>Betaproteobacteria</taxon>
        <taxon>Neisseriales</taxon>
        <taxon>Chromobacteriaceae</taxon>
        <taxon>Chromobacterium</taxon>
    </lineage>
</organism>
<reference evidence="1 2" key="1">
    <citation type="submission" date="2020-03" db="EMBL/GenBank/DDBJ databases">
        <title>Draft genome sequence of environmentally isolated cultures.</title>
        <authorList>
            <person name="Wilson H.S."/>
            <person name="De Leon M.E."/>
        </authorList>
    </citation>
    <scope>NUCLEOTIDE SEQUENCE [LARGE SCALE GENOMIC DNA]</scope>
    <source>
        <strain evidence="1 2">HSC-31F16</strain>
    </source>
</reference>
<keyword evidence="2" id="KW-1185">Reference proteome</keyword>
<gene>
    <name evidence="1" type="ORF">HA052_04410</name>
</gene>
<dbReference type="RefSeq" id="WP_166450950.1">
    <property type="nucleotide sequence ID" value="NZ_JAAOMA010000004.1"/>
</dbReference>
<evidence type="ECO:0000313" key="2">
    <source>
        <dbReference type="Proteomes" id="UP001515641"/>
    </source>
</evidence>
<accession>A0ABX0L0G8</accession>
<comment type="caution">
    <text evidence="1">The sequence shown here is derived from an EMBL/GenBank/DDBJ whole genome shotgun (WGS) entry which is preliminary data.</text>
</comment>
<dbReference type="EMBL" id="JAAOMA010000004">
    <property type="protein sequence ID" value="NHR04433.1"/>
    <property type="molecule type" value="Genomic_DNA"/>
</dbReference>
<dbReference type="Proteomes" id="UP001515641">
    <property type="component" value="Unassembled WGS sequence"/>
</dbReference>
<evidence type="ECO:0000313" key="1">
    <source>
        <dbReference type="EMBL" id="NHR04433.1"/>
    </source>
</evidence>
<protein>
    <submittedName>
        <fullName evidence="1">Uncharacterized protein</fullName>
    </submittedName>
</protein>
<sequence>MQNFNQTNFPVDADMSPEAFQTIQDRQFVKSMIKHLLPRTFHVSIEVQWKALDEHYDEYTASATHSLPGCWFRIESAKEQLDLEYTNFLADIFQSEGNYAYSDVDPWVSRVSIKDDLGEDVAITSGGYKSGNFTWLAPITDMAEREAATARLLELNAKASFERGWDNFTTANQYSDQARTLVLRLQLGEYFNGRSVLWPTSNLFV</sequence>
<proteinExistence type="predicted"/>